<dbReference type="EMBL" id="BSFK01000016">
    <property type="protein sequence ID" value="GLK77987.1"/>
    <property type="molecule type" value="Genomic_DNA"/>
</dbReference>
<organism evidence="1 2">
    <name type="scientific">Methylopila jiangsuensis</name>
    <dbReference type="NCBI Taxonomy" id="586230"/>
    <lineage>
        <taxon>Bacteria</taxon>
        <taxon>Pseudomonadati</taxon>
        <taxon>Pseudomonadota</taxon>
        <taxon>Alphaproteobacteria</taxon>
        <taxon>Hyphomicrobiales</taxon>
        <taxon>Methylopilaceae</taxon>
        <taxon>Methylopila</taxon>
    </lineage>
</organism>
<dbReference type="Proteomes" id="UP001143364">
    <property type="component" value="Unassembled WGS sequence"/>
</dbReference>
<proteinExistence type="predicted"/>
<sequence>MTFEEAHLLLLGGEPVPSHIANDPAFQAYRRAREDHPVYVTDDPIDALIEAEAPMPGRSNILPFRRPAHGR</sequence>
<accession>A0A9W6JIS9</accession>
<keyword evidence="2" id="KW-1185">Reference proteome</keyword>
<reference evidence="1" key="1">
    <citation type="journal article" date="2014" name="Int. J. Syst. Evol. Microbiol.">
        <title>Complete genome sequence of Corynebacterium casei LMG S-19264T (=DSM 44701T), isolated from a smear-ripened cheese.</title>
        <authorList>
            <consortium name="US DOE Joint Genome Institute (JGI-PGF)"/>
            <person name="Walter F."/>
            <person name="Albersmeier A."/>
            <person name="Kalinowski J."/>
            <person name="Ruckert C."/>
        </authorList>
    </citation>
    <scope>NUCLEOTIDE SEQUENCE</scope>
    <source>
        <strain evidence="1">VKM B-2555</strain>
    </source>
</reference>
<evidence type="ECO:0000313" key="2">
    <source>
        <dbReference type="Proteomes" id="UP001143364"/>
    </source>
</evidence>
<gene>
    <name evidence="1" type="ORF">GCM10008171_32410</name>
</gene>
<dbReference type="RefSeq" id="WP_271205810.1">
    <property type="nucleotide sequence ID" value="NZ_BSFK01000016.1"/>
</dbReference>
<reference evidence="1" key="2">
    <citation type="submission" date="2023-01" db="EMBL/GenBank/DDBJ databases">
        <authorList>
            <person name="Sun Q."/>
            <person name="Evtushenko L."/>
        </authorList>
    </citation>
    <scope>NUCLEOTIDE SEQUENCE</scope>
    <source>
        <strain evidence="1">VKM B-2555</strain>
    </source>
</reference>
<comment type="caution">
    <text evidence="1">The sequence shown here is derived from an EMBL/GenBank/DDBJ whole genome shotgun (WGS) entry which is preliminary data.</text>
</comment>
<protein>
    <submittedName>
        <fullName evidence="1">Uncharacterized protein</fullName>
    </submittedName>
</protein>
<evidence type="ECO:0000313" key="1">
    <source>
        <dbReference type="EMBL" id="GLK77987.1"/>
    </source>
</evidence>
<name>A0A9W6JIS9_9HYPH</name>
<dbReference type="AlphaFoldDB" id="A0A9W6JIS9"/>